<sequence length="101" mass="10592">MTTRSAQQSTNAARSAGSLVTALSNLNLKVLPQDGTVLPLGQPSEVVRVLQGGHLRTISQLHHFGEQLSGDCLATNLEALEDLMCQAAAHLGAASELTMPM</sequence>
<protein>
    <submittedName>
        <fullName evidence="1">Uncharacterized protein</fullName>
    </submittedName>
</protein>
<dbReference type="OrthoDB" id="1133148at2759"/>
<reference evidence="1 2" key="1">
    <citation type="submission" date="2020-02" db="EMBL/GenBank/DDBJ databases">
        <authorList>
            <person name="Ma Q."/>
            <person name="Huang Y."/>
            <person name="Song X."/>
            <person name="Pei D."/>
        </authorList>
    </citation>
    <scope>NUCLEOTIDE SEQUENCE [LARGE SCALE GENOMIC DNA]</scope>
    <source>
        <strain evidence="1">Sxm20200214</strain>
        <tissue evidence="1">Leaf</tissue>
    </source>
</reference>
<organism evidence="1 2">
    <name type="scientific">Brassica carinata</name>
    <name type="common">Ethiopian mustard</name>
    <name type="synonym">Abyssinian cabbage</name>
    <dbReference type="NCBI Taxonomy" id="52824"/>
    <lineage>
        <taxon>Eukaryota</taxon>
        <taxon>Viridiplantae</taxon>
        <taxon>Streptophyta</taxon>
        <taxon>Embryophyta</taxon>
        <taxon>Tracheophyta</taxon>
        <taxon>Spermatophyta</taxon>
        <taxon>Magnoliopsida</taxon>
        <taxon>eudicotyledons</taxon>
        <taxon>Gunneridae</taxon>
        <taxon>Pentapetalae</taxon>
        <taxon>rosids</taxon>
        <taxon>malvids</taxon>
        <taxon>Brassicales</taxon>
        <taxon>Brassicaceae</taxon>
        <taxon>Brassiceae</taxon>
        <taxon>Brassica</taxon>
    </lineage>
</organism>
<dbReference type="Proteomes" id="UP000886595">
    <property type="component" value="Unassembled WGS sequence"/>
</dbReference>
<gene>
    <name evidence="1" type="ORF">Bca52824_026787</name>
</gene>
<dbReference type="AlphaFoldDB" id="A0A8X7SHA9"/>
<evidence type="ECO:0000313" key="2">
    <source>
        <dbReference type="Proteomes" id="UP000886595"/>
    </source>
</evidence>
<accession>A0A8X7SHA9</accession>
<name>A0A8X7SHA9_BRACI</name>
<comment type="caution">
    <text evidence="1">The sequence shown here is derived from an EMBL/GenBank/DDBJ whole genome shotgun (WGS) entry which is preliminary data.</text>
</comment>
<proteinExistence type="predicted"/>
<evidence type="ECO:0000313" key="1">
    <source>
        <dbReference type="EMBL" id="KAG2307039.1"/>
    </source>
</evidence>
<dbReference type="EMBL" id="JAAMPC010000006">
    <property type="protein sequence ID" value="KAG2307039.1"/>
    <property type="molecule type" value="Genomic_DNA"/>
</dbReference>
<keyword evidence="2" id="KW-1185">Reference proteome</keyword>